<evidence type="ECO:0000256" key="1">
    <source>
        <dbReference type="ARBA" id="ARBA00022801"/>
    </source>
</evidence>
<dbReference type="GO" id="GO:0004252">
    <property type="term" value="F:serine-type endopeptidase activity"/>
    <property type="evidence" value="ECO:0007669"/>
    <property type="project" value="TreeGrafter"/>
</dbReference>
<dbReference type="PANTHER" id="PTHR42776">
    <property type="entry name" value="SERINE PEPTIDASE S9 FAMILY MEMBER"/>
    <property type="match status" value="1"/>
</dbReference>
<dbReference type="AlphaFoldDB" id="A0A085NT94"/>
<dbReference type="SUPFAM" id="SSF53474">
    <property type="entry name" value="alpha/beta-Hydrolases"/>
    <property type="match status" value="1"/>
</dbReference>
<feature type="signal peptide" evidence="2">
    <location>
        <begin position="1"/>
        <end position="18"/>
    </location>
</feature>
<dbReference type="Gene3D" id="3.40.50.1820">
    <property type="entry name" value="alpha/beta hydrolase"/>
    <property type="match status" value="1"/>
</dbReference>
<feature type="domain" description="Peptidase S9 prolyl oligopeptidase catalytic" evidence="3">
    <location>
        <begin position="433"/>
        <end position="649"/>
    </location>
</feature>
<organism evidence="4">
    <name type="scientific">Trichuris suis</name>
    <name type="common">pig whipworm</name>
    <dbReference type="NCBI Taxonomy" id="68888"/>
    <lineage>
        <taxon>Eukaryota</taxon>
        <taxon>Metazoa</taxon>
        <taxon>Ecdysozoa</taxon>
        <taxon>Nematoda</taxon>
        <taxon>Enoplea</taxon>
        <taxon>Dorylaimia</taxon>
        <taxon>Trichinellida</taxon>
        <taxon>Trichuridae</taxon>
        <taxon>Trichuris</taxon>
    </lineage>
</organism>
<evidence type="ECO:0000256" key="2">
    <source>
        <dbReference type="SAM" id="SignalP"/>
    </source>
</evidence>
<dbReference type="InterPro" id="IPR029058">
    <property type="entry name" value="AB_hydrolase_fold"/>
</dbReference>
<dbReference type="GO" id="GO:0006508">
    <property type="term" value="P:proteolysis"/>
    <property type="evidence" value="ECO:0007669"/>
    <property type="project" value="InterPro"/>
</dbReference>
<name>A0A085NT94_9BILA</name>
<proteinExistence type="predicted"/>
<feature type="chain" id="PRO_5001796161" description="Peptidase S9 prolyl oligopeptidase catalytic domain-containing protein" evidence="2">
    <location>
        <begin position="19"/>
        <end position="690"/>
    </location>
</feature>
<evidence type="ECO:0000313" key="4">
    <source>
        <dbReference type="EMBL" id="KFD72690.1"/>
    </source>
</evidence>
<gene>
    <name evidence="4" type="ORF">M514_01817</name>
</gene>
<keyword evidence="1" id="KW-0378">Hydrolase</keyword>
<dbReference type="Pfam" id="PF00326">
    <property type="entry name" value="Peptidase_S9"/>
    <property type="match status" value="1"/>
</dbReference>
<dbReference type="EMBL" id="KL367476">
    <property type="protein sequence ID" value="KFD72690.1"/>
    <property type="molecule type" value="Genomic_DNA"/>
</dbReference>
<sequence>MTVLGILVPLFLVDIASKSVSPVSVNDTSPLIPRNDFVKSSPYSSVRVDGKVEFVSFLTNDDDDPLFCWRRLPTIENNSYGNMTCLSCPAQISDYLWLHDNRSIIMYERGYSAVRIWLLEPFSNAPELRKVIDFSSYLVSSLSLSFWRPDEVLLFLSRRGRVIYEPHVLNVKTGKLKRVFRNENFSTLVMDDHFRLVMVGNVSEDGLTNYYKAIMKSELEYDFQFVKALPAEVAMTLEFVVSSPDSTRLYWTTSEYTDKVALVEEHLENGTVEVIYSPKYTDIHNIIFNPYTAEFLLVEEYYMTLQVGYMNDKITDDCNYLIDTFGLGKFSIQSISQQYDRWLILVFSDVNAGMLYLYLNSKGRRMVIFLDAINAVLLNHRLARKRAVEVPTRDGLIQLCYLTIPPTYNVTNDGQLPSGINMIHGGPNSRVYWEYSAEEQLLANRGYVVLQCNFRGSTGFGKEFLAAGFGEWGARMQDDIDDAFTWAANNGLVGSNRTAIMGASYGGFATLYALAYTPDKYQCGVAECAPSDLVEMFQSMPREWNLAHGVYKVRFGASIETEEGKMFLWKVSPLRQASSVRKPLLIAHGLMDDRVPTKATDAMAEALVKSGANFTYMVFPNEGHCIYEERSMLAYFAVIEQLFARCLNGSSEPVGNSLEDLDITLEQYPLAKMKRRGRVKVEDRNRQRSF</sequence>
<dbReference type="PANTHER" id="PTHR42776:SF27">
    <property type="entry name" value="DIPEPTIDYL PEPTIDASE FAMILY MEMBER 6"/>
    <property type="match status" value="1"/>
</dbReference>
<evidence type="ECO:0000259" key="3">
    <source>
        <dbReference type="Pfam" id="PF00326"/>
    </source>
</evidence>
<keyword evidence="2" id="KW-0732">Signal</keyword>
<dbReference type="Proteomes" id="UP000030758">
    <property type="component" value="Unassembled WGS sequence"/>
</dbReference>
<protein>
    <recommendedName>
        <fullName evidence="3">Peptidase S9 prolyl oligopeptidase catalytic domain-containing protein</fullName>
    </recommendedName>
</protein>
<dbReference type="InterPro" id="IPR001375">
    <property type="entry name" value="Peptidase_S9_cat"/>
</dbReference>
<reference evidence="4" key="1">
    <citation type="journal article" date="2014" name="Nat. Genet.">
        <title>Genome and transcriptome of the porcine whipworm Trichuris suis.</title>
        <authorList>
            <person name="Jex A.R."/>
            <person name="Nejsum P."/>
            <person name="Schwarz E.M."/>
            <person name="Hu L."/>
            <person name="Young N.D."/>
            <person name="Hall R.S."/>
            <person name="Korhonen P.K."/>
            <person name="Liao S."/>
            <person name="Thamsborg S."/>
            <person name="Xia J."/>
            <person name="Xu P."/>
            <person name="Wang S."/>
            <person name="Scheerlinck J.P."/>
            <person name="Hofmann A."/>
            <person name="Sternberg P.W."/>
            <person name="Wang J."/>
            <person name="Gasser R.B."/>
        </authorList>
    </citation>
    <scope>NUCLEOTIDE SEQUENCE [LARGE SCALE GENOMIC DNA]</scope>
    <source>
        <strain evidence="4">DCEP-RM93F</strain>
    </source>
</reference>
<accession>A0A085NT94</accession>
<dbReference type="SUPFAM" id="SSF82171">
    <property type="entry name" value="DPP6 N-terminal domain-like"/>
    <property type="match status" value="1"/>
</dbReference>